<feature type="transmembrane region" description="Helical" evidence="1">
    <location>
        <begin position="22"/>
        <end position="46"/>
    </location>
</feature>
<dbReference type="Proteomes" id="UP000838412">
    <property type="component" value="Chromosome 1"/>
</dbReference>
<keyword evidence="1" id="KW-0812">Transmembrane</keyword>
<evidence type="ECO:0000256" key="1">
    <source>
        <dbReference type="SAM" id="Phobius"/>
    </source>
</evidence>
<sequence length="166" mass="17641">MTERNAGPAVGFFSLPAFLNGLLGAAALLVGTLLICAISLTIRYIYKRWTRKTPSGQASDHESDASITNTNLPATVSISGQVQTGQGRYSLATSTGEYEDAISPLSLQISQSGQRQHLYRSDEQGYQIPFAPPPSTNGDGSQAVYQNVSTAHGADTPDHYYGAVSD</sequence>
<evidence type="ECO:0000313" key="2">
    <source>
        <dbReference type="EMBL" id="CAH1228936.1"/>
    </source>
</evidence>
<protein>
    <submittedName>
        <fullName evidence="2">Hypp215 protein</fullName>
    </submittedName>
</protein>
<name>A0A8J9VKF9_BRALA</name>
<accession>A0A8J9VKF9</accession>
<gene>
    <name evidence="2" type="primary">Hypp215</name>
    <name evidence="2" type="ORF">BLAG_LOCUS748</name>
</gene>
<keyword evidence="1" id="KW-0472">Membrane</keyword>
<keyword evidence="1" id="KW-1133">Transmembrane helix</keyword>
<keyword evidence="3" id="KW-1185">Reference proteome</keyword>
<proteinExistence type="predicted"/>
<dbReference type="EMBL" id="OV696686">
    <property type="protein sequence ID" value="CAH1228936.1"/>
    <property type="molecule type" value="Genomic_DNA"/>
</dbReference>
<reference evidence="2" key="1">
    <citation type="submission" date="2022-01" db="EMBL/GenBank/DDBJ databases">
        <authorList>
            <person name="Braso-Vives M."/>
        </authorList>
    </citation>
    <scope>NUCLEOTIDE SEQUENCE</scope>
</reference>
<organism evidence="2 3">
    <name type="scientific">Branchiostoma lanceolatum</name>
    <name type="common">Common lancelet</name>
    <name type="synonym">Amphioxus lanceolatum</name>
    <dbReference type="NCBI Taxonomy" id="7740"/>
    <lineage>
        <taxon>Eukaryota</taxon>
        <taxon>Metazoa</taxon>
        <taxon>Chordata</taxon>
        <taxon>Cephalochordata</taxon>
        <taxon>Leptocardii</taxon>
        <taxon>Amphioxiformes</taxon>
        <taxon>Branchiostomatidae</taxon>
        <taxon>Branchiostoma</taxon>
    </lineage>
</organism>
<evidence type="ECO:0000313" key="3">
    <source>
        <dbReference type="Proteomes" id="UP000838412"/>
    </source>
</evidence>
<dbReference type="AlphaFoldDB" id="A0A8J9VKF9"/>